<organism evidence="2 3">
    <name type="scientific">Burkholderia pseudomallei (strain 1106a)</name>
    <dbReference type="NCBI Taxonomy" id="357348"/>
    <lineage>
        <taxon>Bacteria</taxon>
        <taxon>Pseudomonadati</taxon>
        <taxon>Pseudomonadota</taxon>
        <taxon>Betaproteobacteria</taxon>
        <taxon>Burkholderiales</taxon>
        <taxon>Burkholderiaceae</taxon>
        <taxon>Burkholderia</taxon>
        <taxon>pseudomallei group</taxon>
    </lineage>
</organism>
<dbReference type="Proteomes" id="UP000006738">
    <property type="component" value="Chromosome I"/>
</dbReference>
<dbReference type="KEGG" id="bpl:BURPS1106A_1156"/>
<protein>
    <submittedName>
        <fullName evidence="2">Uncharacterized protein</fullName>
    </submittedName>
</protein>
<name>A3NSW4_BURP0</name>
<accession>A3NSW4</accession>
<dbReference type="EMBL" id="CP000572">
    <property type="protein sequence ID" value="ABN92445.1"/>
    <property type="molecule type" value="Genomic_DNA"/>
</dbReference>
<reference evidence="2 3" key="1">
    <citation type="submission" date="2007-02" db="EMBL/GenBank/DDBJ databases">
        <authorList>
            <person name="DeShazer D."/>
            <person name="Woods D.E."/>
            <person name="Nierman W.C."/>
        </authorList>
    </citation>
    <scope>NUCLEOTIDE SEQUENCE [LARGE SCALE GENOMIC DNA]</scope>
    <source>
        <strain evidence="2 3">1106a</strain>
    </source>
</reference>
<sequence>MAAAWACERRRAGSIGFRRGGERRIPVTSIRRGVWRCAGSCIGCRMGAVFDIRCSTFNAERRTPNAERRTSNVKRQTSNVKRQTRLAPYNR</sequence>
<evidence type="ECO:0000313" key="2">
    <source>
        <dbReference type="EMBL" id="ABN92445.1"/>
    </source>
</evidence>
<proteinExistence type="predicted"/>
<gene>
    <name evidence="2" type="ordered locus">BURPS1106A_1156</name>
</gene>
<feature type="region of interest" description="Disordered" evidence="1">
    <location>
        <begin position="61"/>
        <end position="91"/>
    </location>
</feature>
<evidence type="ECO:0000313" key="3">
    <source>
        <dbReference type="Proteomes" id="UP000006738"/>
    </source>
</evidence>
<dbReference type="AlphaFoldDB" id="A3NSW4"/>
<evidence type="ECO:0000256" key="1">
    <source>
        <dbReference type="SAM" id="MobiDB-lite"/>
    </source>
</evidence>
<dbReference type="HOGENOM" id="CLU_2421293_0_0_4"/>
<feature type="compositionally biased region" description="Basic and acidic residues" evidence="1">
    <location>
        <begin position="61"/>
        <end position="70"/>
    </location>
</feature>